<feature type="signal peptide" evidence="7">
    <location>
        <begin position="1"/>
        <end position="18"/>
    </location>
</feature>
<keyword evidence="4" id="KW-0812">Transmembrane</keyword>
<keyword evidence="7" id="KW-0732">Signal</keyword>
<dbReference type="InterPro" id="IPR008693">
    <property type="entry name" value="MmpS"/>
</dbReference>
<dbReference type="Proteomes" id="UP000036313">
    <property type="component" value="Unassembled WGS sequence"/>
</dbReference>
<dbReference type="RefSeq" id="WP_048423712.1">
    <property type="nucleotide sequence ID" value="NZ_JYNU01000016.1"/>
</dbReference>
<dbReference type="Pfam" id="PF05423">
    <property type="entry name" value="Mycobact_memb"/>
    <property type="match status" value="1"/>
</dbReference>
<accession>A0A0J6VZU6</accession>
<dbReference type="InterPro" id="IPR038468">
    <property type="entry name" value="MmpS_C"/>
</dbReference>
<evidence type="ECO:0000256" key="3">
    <source>
        <dbReference type="ARBA" id="ARBA00022475"/>
    </source>
</evidence>
<evidence type="ECO:0000256" key="4">
    <source>
        <dbReference type="ARBA" id="ARBA00022692"/>
    </source>
</evidence>
<dbReference type="AlphaFoldDB" id="A0A0J6VZU6"/>
<dbReference type="EMBL" id="JYNU01000016">
    <property type="protein sequence ID" value="KMO75659.1"/>
    <property type="molecule type" value="Genomic_DNA"/>
</dbReference>
<sequence precursor="true">MRAIARTWVFLVAAAAVAAGTVAVINLRDAFGSEAVFSASGRSAEPLPATYVKRVTYEVYGPSGTTGSLNYLDENAHPQQVEFTSLPWTLTVSTTAPAVMASLVAQGDSDSVGCRITINGEVEDDRTAYGRDAQTSCLVKAG</sequence>
<evidence type="ECO:0000256" key="5">
    <source>
        <dbReference type="ARBA" id="ARBA00022989"/>
    </source>
</evidence>
<comment type="subcellular location">
    <subcellularLocation>
        <location evidence="1">Cell membrane</location>
    </subcellularLocation>
</comment>
<dbReference type="Gene3D" id="2.60.40.2880">
    <property type="entry name" value="MmpS1-5, C-terminal soluble domain"/>
    <property type="match status" value="1"/>
</dbReference>
<dbReference type="PATRIC" id="fig|1807.14.peg.3054"/>
<gene>
    <name evidence="8" type="primary">mmpS4_4</name>
    <name evidence="8" type="ORF">MOBUDSM44075_03029</name>
</gene>
<proteinExistence type="inferred from homology"/>
<reference evidence="8 9" key="1">
    <citation type="journal article" date="2015" name="Genome Biol. Evol.">
        <title>Characterization of Three Mycobacterium spp. with Potential Use in Bioremediation by Genome Sequencing and Comparative Genomics.</title>
        <authorList>
            <person name="Das S."/>
            <person name="Pettersson B.M."/>
            <person name="Behra P.R."/>
            <person name="Ramesh M."/>
            <person name="Dasgupta S."/>
            <person name="Bhattacharya A."/>
            <person name="Kirsebom L.A."/>
        </authorList>
    </citation>
    <scope>NUCLEOTIDE SEQUENCE [LARGE SCALE GENOMIC DNA]</scope>
    <source>
        <strain evidence="8 9">DSM 44075</strain>
    </source>
</reference>
<keyword evidence="6" id="KW-0472">Membrane</keyword>
<evidence type="ECO:0000256" key="2">
    <source>
        <dbReference type="ARBA" id="ARBA00007531"/>
    </source>
</evidence>
<evidence type="ECO:0000256" key="1">
    <source>
        <dbReference type="ARBA" id="ARBA00004236"/>
    </source>
</evidence>
<evidence type="ECO:0000256" key="7">
    <source>
        <dbReference type="SAM" id="SignalP"/>
    </source>
</evidence>
<comment type="caution">
    <text evidence="8">The sequence shown here is derived from an EMBL/GenBank/DDBJ whole genome shotgun (WGS) entry which is preliminary data.</text>
</comment>
<name>A0A0J6VZU6_9MYCO</name>
<keyword evidence="5" id="KW-1133">Transmembrane helix</keyword>
<feature type="chain" id="PRO_5038595812" evidence="7">
    <location>
        <begin position="19"/>
        <end position="142"/>
    </location>
</feature>
<comment type="similarity">
    <text evidence="2">Belongs to the MmpS family.</text>
</comment>
<evidence type="ECO:0000313" key="9">
    <source>
        <dbReference type="Proteomes" id="UP000036313"/>
    </source>
</evidence>
<evidence type="ECO:0000313" key="8">
    <source>
        <dbReference type="EMBL" id="KMO75659.1"/>
    </source>
</evidence>
<organism evidence="8 9">
    <name type="scientific">Mycolicibacterium obuense</name>
    <dbReference type="NCBI Taxonomy" id="1807"/>
    <lineage>
        <taxon>Bacteria</taxon>
        <taxon>Bacillati</taxon>
        <taxon>Actinomycetota</taxon>
        <taxon>Actinomycetes</taxon>
        <taxon>Mycobacteriales</taxon>
        <taxon>Mycobacteriaceae</taxon>
        <taxon>Mycolicibacterium</taxon>
    </lineage>
</organism>
<keyword evidence="3" id="KW-1003">Cell membrane</keyword>
<evidence type="ECO:0000256" key="6">
    <source>
        <dbReference type="ARBA" id="ARBA00023136"/>
    </source>
</evidence>
<dbReference type="GO" id="GO:0005886">
    <property type="term" value="C:plasma membrane"/>
    <property type="evidence" value="ECO:0007669"/>
    <property type="project" value="UniProtKB-SubCell"/>
</dbReference>
<protein>
    <submittedName>
        <fullName evidence="8">Putative membrane protein mmpS4</fullName>
    </submittedName>
</protein>